<dbReference type="SMART" id="SM00353">
    <property type="entry name" value="HLH"/>
    <property type="match status" value="1"/>
</dbReference>
<evidence type="ECO:0000256" key="4">
    <source>
        <dbReference type="ARBA" id="ARBA00023242"/>
    </source>
</evidence>
<organism evidence="7 8">
    <name type="scientific">Kalanchoe fedtschenkoi</name>
    <name type="common">Lavender scallops</name>
    <name type="synonym">South American air plant</name>
    <dbReference type="NCBI Taxonomy" id="63787"/>
    <lineage>
        <taxon>Eukaryota</taxon>
        <taxon>Viridiplantae</taxon>
        <taxon>Streptophyta</taxon>
        <taxon>Embryophyta</taxon>
        <taxon>Tracheophyta</taxon>
        <taxon>Spermatophyta</taxon>
        <taxon>Magnoliopsida</taxon>
        <taxon>eudicotyledons</taxon>
        <taxon>Gunneridae</taxon>
        <taxon>Pentapetalae</taxon>
        <taxon>Saxifragales</taxon>
        <taxon>Crassulaceae</taxon>
        <taxon>Kalanchoe</taxon>
    </lineage>
</organism>
<feature type="compositionally biased region" description="Polar residues" evidence="5">
    <location>
        <begin position="380"/>
        <end position="393"/>
    </location>
</feature>
<dbReference type="OMA" id="ERNVEHG"/>
<keyword evidence="4" id="KW-0539">Nucleus</keyword>
<dbReference type="FunFam" id="4.10.280.10:FF:000004">
    <property type="entry name" value="Basic helix-loop-helix transcription factor"/>
    <property type="match status" value="1"/>
</dbReference>
<evidence type="ECO:0000259" key="6">
    <source>
        <dbReference type="PROSITE" id="PS50888"/>
    </source>
</evidence>
<dbReference type="SUPFAM" id="SSF47459">
    <property type="entry name" value="HLH, helix-loop-helix DNA-binding domain"/>
    <property type="match status" value="1"/>
</dbReference>
<dbReference type="GO" id="GO:0005634">
    <property type="term" value="C:nucleus"/>
    <property type="evidence" value="ECO:0007669"/>
    <property type="project" value="UniProtKB-SubCell"/>
</dbReference>
<dbReference type="GO" id="GO:0010017">
    <property type="term" value="P:red or far-red light signaling pathway"/>
    <property type="evidence" value="ECO:0007669"/>
    <property type="project" value="UniProtKB-ARBA"/>
</dbReference>
<dbReference type="InterPro" id="IPR011598">
    <property type="entry name" value="bHLH_dom"/>
</dbReference>
<dbReference type="InterPro" id="IPR036638">
    <property type="entry name" value="HLH_DNA-bd_sf"/>
</dbReference>
<feature type="region of interest" description="Disordered" evidence="5">
    <location>
        <begin position="380"/>
        <end position="452"/>
    </location>
</feature>
<feature type="compositionally biased region" description="Polar residues" evidence="5">
    <location>
        <begin position="50"/>
        <end position="64"/>
    </location>
</feature>
<dbReference type="Gene3D" id="4.10.280.10">
    <property type="entry name" value="Helix-loop-helix DNA-binding domain"/>
    <property type="match status" value="1"/>
</dbReference>
<accession>A0A7N0U7H2</accession>
<evidence type="ECO:0000256" key="3">
    <source>
        <dbReference type="ARBA" id="ARBA00023163"/>
    </source>
</evidence>
<feature type="compositionally biased region" description="Basic and acidic residues" evidence="5">
    <location>
        <begin position="74"/>
        <end position="87"/>
    </location>
</feature>
<dbReference type="GO" id="GO:0046983">
    <property type="term" value="F:protein dimerization activity"/>
    <property type="evidence" value="ECO:0007669"/>
    <property type="project" value="InterPro"/>
</dbReference>
<feature type="compositionally biased region" description="Polar residues" evidence="5">
    <location>
        <begin position="641"/>
        <end position="654"/>
    </location>
</feature>
<name>A0A7N0U7H2_KALFE</name>
<dbReference type="EnsemblPlants" id="Kaladp0057s0097.1.v1.1">
    <property type="protein sequence ID" value="Kaladp0057s0097.1.v1.1"/>
    <property type="gene ID" value="Kaladp0057s0097.v1.1"/>
</dbReference>
<feature type="compositionally biased region" description="Basic and acidic residues" evidence="5">
    <location>
        <begin position="437"/>
        <end position="452"/>
    </location>
</feature>
<dbReference type="PANTHER" id="PTHR46807">
    <property type="entry name" value="TRANSCRIPTION FACTOR PIF3"/>
    <property type="match status" value="1"/>
</dbReference>
<dbReference type="CDD" id="cd11445">
    <property type="entry name" value="bHLH_AtPIF_like"/>
    <property type="match status" value="1"/>
</dbReference>
<evidence type="ECO:0000313" key="8">
    <source>
        <dbReference type="Proteomes" id="UP000594263"/>
    </source>
</evidence>
<dbReference type="InterPro" id="IPR047265">
    <property type="entry name" value="PIF1-like_bHLH"/>
</dbReference>
<evidence type="ECO:0000256" key="1">
    <source>
        <dbReference type="ARBA" id="ARBA00004123"/>
    </source>
</evidence>
<proteinExistence type="predicted"/>
<dbReference type="PANTHER" id="PTHR46807:SF1">
    <property type="entry name" value="TRANSCRIPTION FACTOR PIF3"/>
    <property type="match status" value="1"/>
</dbReference>
<keyword evidence="3" id="KW-0804">Transcription</keyword>
<comment type="subcellular location">
    <subcellularLocation>
        <location evidence="1">Nucleus</location>
    </subcellularLocation>
</comment>
<dbReference type="Gramene" id="Kaladp0057s0097.1.v1.1">
    <property type="protein sequence ID" value="Kaladp0057s0097.1.v1.1"/>
    <property type="gene ID" value="Kaladp0057s0097.v1.1"/>
</dbReference>
<evidence type="ECO:0000256" key="2">
    <source>
        <dbReference type="ARBA" id="ARBA00023015"/>
    </source>
</evidence>
<evidence type="ECO:0000256" key="5">
    <source>
        <dbReference type="SAM" id="MobiDB-lite"/>
    </source>
</evidence>
<keyword evidence="2" id="KW-0805">Transcription regulation</keyword>
<dbReference type="GO" id="GO:0003700">
    <property type="term" value="F:DNA-binding transcription factor activity"/>
    <property type="evidence" value="ECO:0007669"/>
    <property type="project" value="InterPro"/>
</dbReference>
<dbReference type="Proteomes" id="UP000594263">
    <property type="component" value="Unplaced"/>
</dbReference>
<dbReference type="Pfam" id="PF00010">
    <property type="entry name" value="HLH"/>
    <property type="match status" value="1"/>
</dbReference>
<feature type="compositionally biased region" description="Polar residues" evidence="5">
    <location>
        <begin position="622"/>
        <end position="633"/>
    </location>
</feature>
<sequence>MPLPEFYSLAKGKHRSAQQSAAACPAEPSSLPGSDFVELVWENGQVVMQGQSSRGTKSTDNTASFVDLPPQSSRFRDKGLAKGENSDAGKLLGMMDPVLSDFHMSVPSELDDHDDMVPWLSYHMDEPVQHNYGSDFFTELSGVTANNLSNHPTNVSSEPRRSSGVRAMPVTQMNQFPSLHGQCPFPSFRQKVSNANTNCVNNAAQNLFCGDSAPKRYSSFGHPSVKVQAQDPVQQLPSSSIMNFSHFSRPAAMVKSSLDSVRATPELSVAEKLDGKDKGSVLTGVKPADPSLVASISGQRVDNAGFKSQPVVLSAVDGSKLSQSRPVEMSNPADHFGHVGCQDSRTIGASTKQAAAVAPIGNKAAGNVEKIAEPVVASSVCSGNSVDRASNDPTYGLKRKNRESEDSEYPSEDAEEESVGIKKAATNRVGSGSKRSRAAEVHNLSERRRRDRINEKMRALQELIPNCNKVDKASMLDEAIEYLKTLQLQVQMMSMGSGLCMPPMMLPHAAHLPRFSPMGVGMGMGMGMGYGLGMLDNTPSSPLIQMPSVPGPRFPMAPVPGLGSLNVAPMTNLPMYGFHGQGVPMPMSHAPVTSYPAGSPVRPLMDLNALSAVLPVGNLASSAQASQPKTPLASTDDHHLPTTSKAVEPSTTTVDVVPVREATQHNES</sequence>
<feature type="compositionally biased region" description="Acidic residues" evidence="5">
    <location>
        <begin position="405"/>
        <end position="418"/>
    </location>
</feature>
<keyword evidence="8" id="KW-1185">Reference proteome</keyword>
<feature type="region of interest" description="Disordered" evidence="5">
    <location>
        <begin position="50"/>
        <end position="91"/>
    </location>
</feature>
<evidence type="ECO:0000313" key="7">
    <source>
        <dbReference type="EnsemblPlants" id="Kaladp0057s0097.1.v1.1"/>
    </source>
</evidence>
<dbReference type="AlphaFoldDB" id="A0A7N0U7H2"/>
<dbReference type="PROSITE" id="PS50888">
    <property type="entry name" value="BHLH"/>
    <property type="match status" value="1"/>
</dbReference>
<feature type="region of interest" description="Disordered" evidence="5">
    <location>
        <begin position="622"/>
        <end position="668"/>
    </location>
</feature>
<protein>
    <recommendedName>
        <fullName evidence="6">BHLH domain-containing protein</fullName>
    </recommendedName>
</protein>
<feature type="domain" description="BHLH" evidence="6">
    <location>
        <begin position="437"/>
        <end position="486"/>
    </location>
</feature>
<reference evidence="7" key="1">
    <citation type="submission" date="2021-01" db="UniProtKB">
        <authorList>
            <consortium name="EnsemblPlants"/>
        </authorList>
    </citation>
    <scope>IDENTIFICATION</scope>
</reference>
<dbReference type="InterPro" id="IPR044273">
    <property type="entry name" value="PIF3-like"/>
</dbReference>